<protein>
    <submittedName>
        <fullName evidence="1">Uncharacterized protein</fullName>
    </submittedName>
</protein>
<organism evidence="1">
    <name type="scientific">Siphoviridae sp. ctREU2</name>
    <dbReference type="NCBI Taxonomy" id="2826333"/>
    <lineage>
        <taxon>Viruses</taxon>
        <taxon>Duplodnaviria</taxon>
        <taxon>Heunggongvirae</taxon>
        <taxon>Uroviricota</taxon>
        <taxon>Caudoviricetes</taxon>
    </lineage>
</organism>
<evidence type="ECO:0000313" key="1">
    <source>
        <dbReference type="EMBL" id="DAD94594.1"/>
    </source>
</evidence>
<dbReference type="EMBL" id="BK015177">
    <property type="protein sequence ID" value="DAD94594.1"/>
    <property type="molecule type" value="Genomic_DNA"/>
</dbReference>
<reference evidence="1" key="1">
    <citation type="journal article" date="2021" name="Proc. Natl. Acad. Sci. U.S.A.">
        <title>A Catalog of Tens of Thousands of Viruses from Human Metagenomes Reveals Hidden Associations with Chronic Diseases.</title>
        <authorList>
            <person name="Tisza M.J."/>
            <person name="Buck C.B."/>
        </authorList>
    </citation>
    <scope>NUCLEOTIDE SEQUENCE</scope>
    <source>
        <strain evidence="1">CtREU2</strain>
    </source>
</reference>
<proteinExistence type="predicted"/>
<name>A0A8S5NJX7_9CAUD</name>
<accession>A0A8S5NJX7</accession>
<sequence length="30" mass="3544">MKNKNILKIVGEIFVYNQMIIYICSVQLNN</sequence>